<name>A0AB39MC61_9ACTN</name>
<protein>
    <submittedName>
        <fullName evidence="1">Uncharacterized protein</fullName>
    </submittedName>
</protein>
<dbReference type="EMBL" id="CP163431">
    <property type="protein sequence ID" value="XDQ02661.1"/>
    <property type="molecule type" value="Genomic_DNA"/>
</dbReference>
<evidence type="ECO:0000313" key="1">
    <source>
        <dbReference type="EMBL" id="XDQ02661.1"/>
    </source>
</evidence>
<gene>
    <name evidence="1" type="ORF">AB5J58_21855</name>
</gene>
<organism evidence="1">
    <name type="scientific">Streptomyces sp. R08</name>
    <dbReference type="NCBI Taxonomy" id="3238624"/>
    <lineage>
        <taxon>Bacteria</taxon>
        <taxon>Bacillati</taxon>
        <taxon>Actinomycetota</taxon>
        <taxon>Actinomycetes</taxon>
        <taxon>Kitasatosporales</taxon>
        <taxon>Streptomycetaceae</taxon>
        <taxon>Streptomyces</taxon>
    </lineage>
</organism>
<sequence length="70" mass="7728">MPGTSSTEAQVPRLWTKVLAYQDPDQERANFAPKPGNLTRSCSSGAVGLVYHQQTKNLLVTYSPKKLGFF</sequence>
<reference evidence="1" key="1">
    <citation type="submission" date="2024-07" db="EMBL/GenBank/DDBJ databases">
        <authorList>
            <person name="Yu S.T."/>
        </authorList>
    </citation>
    <scope>NUCLEOTIDE SEQUENCE</scope>
    <source>
        <strain evidence="1">R08</strain>
    </source>
</reference>
<dbReference type="RefSeq" id="WP_369188770.1">
    <property type="nucleotide sequence ID" value="NZ_CP163431.1"/>
</dbReference>
<dbReference type="AlphaFoldDB" id="A0AB39MC61"/>
<accession>A0AB39MC61</accession>
<proteinExistence type="predicted"/>